<organism evidence="1 2">
    <name type="scientific">Caerostris extrusa</name>
    <name type="common">Bark spider</name>
    <name type="synonym">Caerostris bankana</name>
    <dbReference type="NCBI Taxonomy" id="172846"/>
    <lineage>
        <taxon>Eukaryota</taxon>
        <taxon>Metazoa</taxon>
        <taxon>Ecdysozoa</taxon>
        <taxon>Arthropoda</taxon>
        <taxon>Chelicerata</taxon>
        <taxon>Arachnida</taxon>
        <taxon>Araneae</taxon>
        <taxon>Araneomorphae</taxon>
        <taxon>Entelegynae</taxon>
        <taxon>Araneoidea</taxon>
        <taxon>Araneidae</taxon>
        <taxon>Caerostris</taxon>
    </lineage>
</organism>
<dbReference type="Proteomes" id="UP001054945">
    <property type="component" value="Unassembled WGS sequence"/>
</dbReference>
<dbReference type="EMBL" id="BPLR01017327">
    <property type="protein sequence ID" value="GIY90559.1"/>
    <property type="molecule type" value="Genomic_DNA"/>
</dbReference>
<proteinExistence type="predicted"/>
<name>A0AAV4X9U5_CAEEX</name>
<protein>
    <submittedName>
        <fullName evidence="1">Uncharacterized protein</fullName>
    </submittedName>
</protein>
<sequence>MPTYLSDGYDCWSVKVNLLYVNVMTSRLVRSLQLVVIKKKNRPQNAFVHGPLGPFFVEVACRTFAIMNLVKHKWNQNIDENKAMQMLVLFIFFFFCVPLQSIDCSVDGEEIYFLQDVHFQNESALLVRRIGEKGDFVSDIYTDNIVTINILARKSFYEVRRKIGLLSFRPLNVFANNMDGRMGNNTEELSGASHLE</sequence>
<gene>
    <name evidence="1" type="ORF">CEXT_689801</name>
</gene>
<keyword evidence="2" id="KW-1185">Reference proteome</keyword>
<dbReference type="AlphaFoldDB" id="A0AAV4X9U5"/>
<evidence type="ECO:0000313" key="1">
    <source>
        <dbReference type="EMBL" id="GIY90559.1"/>
    </source>
</evidence>
<comment type="caution">
    <text evidence="1">The sequence shown here is derived from an EMBL/GenBank/DDBJ whole genome shotgun (WGS) entry which is preliminary data.</text>
</comment>
<reference evidence="1 2" key="1">
    <citation type="submission" date="2021-06" db="EMBL/GenBank/DDBJ databases">
        <title>Caerostris extrusa draft genome.</title>
        <authorList>
            <person name="Kono N."/>
            <person name="Arakawa K."/>
        </authorList>
    </citation>
    <scope>NUCLEOTIDE SEQUENCE [LARGE SCALE GENOMIC DNA]</scope>
</reference>
<accession>A0AAV4X9U5</accession>
<evidence type="ECO:0000313" key="2">
    <source>
        <dbReference type="Proteomes" id="UP001054945"/>
    </source>
</evidence>